<evidence type="ECO:0008006" key="3">
    <source>
        <dbReference type="Google" id="ProtNLM"/>
    </source>
</evidence>
<gene>
    <name evidence="1" type="ORF">ANACAC_02428</name>
</gene>
<proteinExistence type="predicted"/>
<keyword evidence="2" id="KW-1185">Reference proteome</keyword>
<evidence type="ECO:0000313" key="1">
    <source>
        <dbReference type="EMBL" id="EDR97198.1"/>
    </source>
</evidence>
<dbReference type="Proteomes" id="UP000004935">
    <property type="component" value="Unassembled WGS sequence"/>
</dbReference>
<dbReference type="STRING" id="411490.ANACAC_02428"/>
<dbReference type="eggNOG" id="COG3328">
    <property type="taxonomic scope" value="Bacteria"/>
</dbReference>
<organism evidence="1 2">
    <name type="scientific">Anaerostipes caccae (strain DSM 14662 / CCUG 47493 / JCM 13470 / NCIMB 13811 / L1-92)</name>
    <dbReference type="NCBI Taxonomy" id="411490"/>
    <lineage>
        <taxon>Bacteria</taxon>
        <taxon>Bacillati</taxon>
        <taxon>Bacillota</taxon>
        <taxon>Clostridia</taxon>
        <taxon>Lachnospirales</taxon>
        <taxon>Lachnospiraceae</taxon>
        <taxon>Anaerostipes</taxon>
    </lineage>
</organism>
<name>B0MF93_ANACD</name>
<reference evidence="1" key="2">
    <citation type="submission" date="2013-11" db="EMBL/GenBank/DDBJ databases">
        <title>Draft genome sequence of Anaerostipes caccae (DSM 14662).</title>
        <authorList>
            <person name="Sudarsanam P."/>
            <person name="Ley R."/>
            <person name="Guruge J."/>
            <person name="Turnbaugh P.J."/>
            <person name="Mahowald M."/>
            <person name="Liep D."/>
            <person name="Gordon J."/>
        </authorList>
    </citation>
    <scope>NUCLEOTIDE SEQUENCE</scope>
    <source>
        <strain evidence="1">DSM 14662</strain>
    </source>
</reference>
<dbReference type="HOGENOM" id="CLU_3148769_0_0_9"/>
<dbReference type="EMBL" id="ABAX03000014">
    <property type="protein sequence ID" value="EDR97198.1"/>
    <property type="molecule type" value="Genomic_DNA"/>
</dbReference>
<dbReference type="AlphaFoldDB" id="B0MF93"/>
<evidence type="ECO:0000313" key="2">
    <source>
        <dbReference type="Proteomes" id="UP000004935"/>
    </source>
</evidence>
<sequence length="48" mass="5706">MCTTNTVESIHSSFQKVTKQGAFPNEDVLRKVLYLRIKELYRKWEEGM</sequence>
<comment type="caution">
    <text evidence="1">The sequence shown here is derived from an EMBL/GenBank/DDBJ whole genome shotgun (WGS) entry which is preliminary data.</text>
</comment>
<protein>
    <recommendedName>
        <fullName evidence="3">Mutator family transposase</fullName>
    </recommendedName>
</protein>
<reference evidence="1" key="1">
    <citation type="submission" date="2007-11" db="EMBL/GenBank/DDBJ databases">
        <authorList>
            <person name="Fulton L."/>
            <person name="Clifton S."/>
            <person name="Fulton B."/>
            <person name="Xu J."/>
            <person name="Minx P."/>
            <person name="Pepin K.H."/>
            <person name="Johnson M."/>
            <person name="Thiruvilangam P."/>
            <person name="Bhonagiri V."/>
            <person name="Nash W.E."/>
            <person name="Mardis E.R."/>
            <person name="Wilson R.K."/>
        </authorList>
    </citation>
    <scope>NUCLEOTIDE SEQUENCE [LARGE SCALE GENOMIC DNA]</scope>
    <source>
        <strain evidence="1">DSM 14662</strain>
    </source>
</reference>
<accession>B0MF93</accession>